<proteinExistence type="predicted"/>
<keyword evidence="2" id="KW-1185">Reference proteome</keyword>
<evidence type="ECO:0000313" key="2">
    <source>
        <dbReference type="Proteomes" id="UP001162480"/>
    </source>
</evidence>
<reference evidence="1" key="1">
    <citation type="submission" date="2023-08" db="EMBL/GenBank/DDBJ databases">
        <authorList>
            <person name="Alioto T."/>
            <person name="Alioto T."/>
            <person name="Gomez Garrido J."/>
        </authorList>
    </citation>
    <scope>NUCLEOTIDE SEQUENCE</scope>
</reference>
<gene>
    <name evidence="1" type="ORF">OCTVUL_1B016894</name>
</gene>
<organism evidence="1 2">
    <name type="scientific">Octopus vulgaris</name>
    <name type="common">Common octopus</name>
    <dbReference type="NCBI Taxonomy" id="6645"/>
    <lineage>
        <taxon>Eukaryota</taxon>
        <taxon>Metazoa</taxon>
        <taxon>Spiralia</taxon>
        <taxon>Lophotrochozoa</taxon>
        <taxon>Mollusca</taxon>
        <taxon>Cephalopoda</taxon>
        <taxon>Coleoidea</taxon>
        <taxon>Octopodiformes</taxon>
        <taxon>Octopoda</taxon>
        <taxon>Incirrata</taxon>
        <taxon>Octopodidae</taxon>
        <taxon>Octopus</taxon>
    </lineage>
</organism>
<sequence>MRELSKKYKTTSTDNLKEINYKIKEVMSKLDLLDRTEPIKPQVPKITIKDHKKDFPDSVGVRLICPTKSDIGRLSKTILDKKKKLEGIHIIFSKGVVDGDGKNR</sequence>
<dbReference type="AlphaFoldDB" id="A0AA36FS43"/>
<dbReference type="Proteomes" id="UP001162480">
    <property type="component" value="Chromosome 30"/>
</dbReference>
<protein>
    <submittedName>
        <fullName evidence="1">Uncharacterized protein</fullName>
    </submittedName>
</protein>
<evidence type="ECO:0000313" key="1">
    <source>
        <dbReference type="EMBL" id="CAI9744293.1"/>
    </source>
</evidence>
<dbReference type="EMBL" id="OX597843">
    <property type="protein sequence ID" value="CAI9744293.1"/>
    <property type="molecule type" value="Genomic_DNA"/>
</dbReference>
<accession>A0AA36FS43</accession>
<name>A0AA36FS43_OCTVU</name>